<reference evidence="6" key="1">
    <citation type="journal article" date="2021" name="PeerJ">
        <title>Extensive microbial diversity within the chicken gut microbiome revealed by metagenomics and culture.</title>
        <authorList>
            <person name="Gilroy R."/>
            <person name="Ravi A."/>
            <person name="Getino M."/>
            <person name="Pursley I."/>
            <person name="Horton D.L."/>
            <person name="Alikhan N.F."/>
            <person name="Baker D."/>
            <person name="Gharbi K."/>
            <person name="Hall N."/>
            <person name="Watson M."/>
            <person name="Adriaenssens E.M."/>
            <person name="Foster-Nyarko E."/>
            <person name="Jarju S."/>
            <person name="Secka A."/>
            <person name="Antonio M."/>
            <person name="Oren A."/>
            <person name="Chaudhuri R.R."/>
            <person name="La Ragione R."/>
            <person name="Hildebrand F."/>
            <person name="Pallen M.J."/>
        </authorList>
    </citation>
    <scope>NUCLEOTIDE SEQUENCE</scope>
    <source>
        <strain evidence="6">CHK169-2315</strain>
    </source>
</reference>
<dbReference type="SUPFAM" id="SSF56281">
    <property type="entry name" value="Metallo-hydrolase/oxidoreductase"/>
    <property type="match status" value="1"/>
</dbReference>
<dbReference type="Gene3D" id="3.60.15.10">
    <property type="entry name" value="Ribonuclease Z/Hydroxyacylglutathione hydrolase-like"/>
    <property type="match status" value="1"/>
</dbReference>
<keyword evidence="2" id="KW-0479">Metal-binding</keyword>
<feature type="domain" description="Metallo-beta-lactamase" evidence="5">
    <location>
        <begin position="31"/>
        <end position="210"/>
    </location>
</feature>
<dbReference type="SMART" id="SM00849">
    <property type="entry name" value="Lactamase_B"/>
    <property type="match status" value="1"/>
</dbReference>
<sequence length="232" mass="25760">MFVELYSFLFLEKDIGGKKMQIDTFSLGPLGTNCYILSKEGKCLIVDPGGDAHIVKQHLEEQQLEPLAILLTHAHFDHIGAVDELRNDLQLDVYLHESEEEYLLDATVNRSVMFLGEDFKIETSAPDHFLIEGTLTIGPFTMECIHTPGHSPGSMSFIFAHDTCVVSGDVLFQQGIGRTDLPGGSMDVLANSIVHKLYILEDDVVVFPGHGSSTTIGDEKDTNPFTLQFYQR</sequence>
<protein>
    <submittedName>
        <fullName evidence="6">MBL fold metallo-hydrolase</fullName>
    </submittedName>
</protein>
<dbReference type="GO" id="GO:0046872">
    <property type="term" value="F:metal ion binding"/>
    <property type="evidence" value="ECO:0007669"/>
    <property type="project" value="UniProtKB-KW"/>
</dbReference>
<evidence type="ECO:0000256" key="4">
    <source>
        <dbReference type="ARBA" id="ARBA00022833"/>
    </source>
</evidence>
<dbReference type="InterPro" id="IPR051453">
    <property type="entry name" value="MBL_Glyoxalase_II"/>
</dbReference>
<keyword evidence="4" id="KW-0862">Zinc</keyword>
<name>A0A9D1PP89_9BACI</name>
<organism evidence="6 7">
    <name type="scientific">Candidatus Pseudogracilibacillus intestinigallinarum</name>
    <dbReference type="NCBI Taxonomy" id="2838742"/>
    <lineage>
        <taxon>Bacteria</taxon>
        <taxon>Bacillati</taxon>
        <taxon>Bacillota</taxon>
        <taxon>Bacilli</taxon>
        <taxon>Bacillales</taxon>
        <taxon>Bacillaceae</taxon>
        <taxon>Pseudogracilibacillus</taxon>
    </lineage>
</organism>
<gene>
    <name evidence="6" type="ORF">H9895_08015</name>
</gene>
<evidence type="ECO:0000313" key="7">
    <source>
        <dbReference type="Proteomes" id="UP000823937"/>
    </source>
</evidence>
<dbReference type="Pfam" id="PF00753">
    <property type="entry name" value="Lactamase_B"/>
    <property type="match status" value="1"/>
</dbReference>
<dbReference type="InterPro" id="IPR036866">
    <property type="entry name" value="RibonucZ/Hydroxyglut_hydro"/>
</dbReference>
<accession>A0A9D1PP89</accession>
<evidence type="ECO:0000256" key="1">
    <source>
        <dbReference type="ARBA" id="ARBA00001947"/>
    </source>
</evidence>
<proteinExistence type="predicted"/>
<evidence type="ECO:0000259" key="5">
    <source>
        <dbReference type="SMART" id="SM00849"/>
    </source>
</evidence>
<evidence type="ECO:0000256" key="3">
    <source>
        <dbReference type="ARBA" id="ARBA00022801"/>
    </source>
</evidence>
<dbReference type="EMBL" id="DXHX01000123">
    <property type="protein sequence ID" value="HIV75004.1"/>
    <property type="molecule type" value="Genomic_DNA"/>
</dbReference>
<dbReference type="Proteomes" id="UP000823937">
    <property type="component" value="Unassembled WGS sequence"/>
</dbReference>
<evidence type="ECO:0000256" key="2">
    <source>
        <dbReference type="ARBA" id="ARBA00022723"/>
    </source>
</evidence>
<comment type="cofactor">
    <cofactor evidence="1">
        <name>Zn(2+)</name>
        <dbReference type="ChEBI" id="CHEBI:29105"/>
    </cofactor>
</comment>
<dbReference type="CDD" id="cd06262">
    <property type="entry name" value="metallo-hydrolase-like_MBL-fold"/>
    <property type="match status" value="1"/>
</dbReference>
<dbReference type="GO" id="GO:0016787">
    <property type="term" value="F:hydrolase activity"/>
    <property type="evidence" value="ECO:0007669"/>
    <property type="project" value="UniProtKB-KW"/>
</dbReference>
<dbReference type="PANTHER" id="PTHR46233">
    <property type="entry name" value="HYDROXYACYLGLUTATHIONE HYDROLASE GLOC"/>
    <property type="match status" value="1"/>
</dbReference>
<dbReference type="AlphaFoldDB" id="A0A9D1PP89"/>
<evidence type="ECO:0000313" key="6">
    <source>
        <dbReference type="EMBL" id="HIV75004.1"/>
    </source>
</evidence>
<dbReference type="PANTHER" id="PTHR46233:SF3">
    <property type="entry name" value="HYDROXYACYLGLUTATHIONE HYDROLASE GLOC"/>
    <property type="match status" value="1"/>
</dbReference>
<dbReference type="InterPro" id="IPR001279">
    <property type="entry name" value="Metallo-B-lactamas"/>
</dbReference>
<reference evidence="6" key="2">
    <citation type="submission" date="2021-04" db="EMBL/GenBank/DDBJ databases">
        <authorList>
            <person name="Gilroy R."/>
        </authorList>
    </citation>
    <scope>NUCLEOTIDE SEQUENCE</scope>
    <source>
        <strain evidence="6">CHK169-2315</strain>
    </source>
</reference>
<keyword evidence="3" id="KW-0378">Hydrolase</keyword>
<comment type="caution">
    <text evidence="6">The sequence shown here is derived from an EMBL/GenBank/DDBJ whole genome shotgun (WGS) entry which is preliminary data.</text>
</comment>